<evidence type="ECO:0000313" key="4">
    <source>
        <dbReference type="Proteomes" id="UP001642409"/>
    </source>
</evidence>
<organism evidence="2">
    <name type="scientific">Hexamita inflata</name>
    <dbReference type="NCBI Taxonomy" id="28002"/>
    <lineage>
        <taxon>Eukaryota</taxon>
        <taxon>Metamonada</taxon>
        <taxon>Diplomonadida</taxon>
        <taxon>Hexamitidae</taxon>
        <taxon>Hexamitinae</taxon>
        <taxon>Hexamita</taxon>
    </lineage>
</organism>
<feature type="transmembrane region" description="Helical" evidence="1">
    <location>
        <begin position="543"/>
        <end position="563"/>
    </location>
</feature>
<sequence length="586" mass="66458">MINIALVLADLLQSEKLELQDCYTPASNVKLISINGQRSFRISLTPTNKIECSQLPRGINVTVYATGLVYGNGSFVPVSQIIFDFSYETTVGIQILCTQCLDDTYFASDQVIVTIESQIHFTRVVMGAVQAERGLQLDCFKNVFSVLDLDNLALFTEPSGNCQQLNSPLVPGRMLEVESMDFFIVYDNRDIDRFEKLKVGSELTLSNQPPLSSGQTIFNINIPKMNVKGISTWILYFEFHIYFKSAVPVIANIQSAFISYSLFAGAFQEVKLTIQQNAFYLDFYLNPAQVSFPPFSGSLSDYYNSQINTMQPNRCVMELVGFSASIPPELQLKDNFITKKTQQVPRIAQMAFDLDTNYFQFKNERRIFTCEQLRDPVQCLNNLEKLLEMKDPNFLALFQVQFYRDDQLLSAVSTLIFDMKDSCFLRADGFVQQNGINVIFERHVDSKYCKLVEGQQVDFELNIDSGMKTSIVNCQLKFSYNVSLQLTSEQVAEILDMVAKQSINKLIVTAVIKENGNIIDQITLDNIYKSDLTQFEHNSKLCIVAITVASVVICVLISAIPLIQQRFKFVFQRQIKTIVQANEDEL</sequence>
<comment type="caution">
    <text evidence="2">The sequence shown here is derived from an EMBL/GenBank/DDBJ whole genome shotgun (WGS) entry which is preliminary data.</text>
</comment>
<accession>A0AA86QL70</accession>
<dbReference type="Proteomes" id="UP001642409">
    <property type="component" value="Unassembled WGS sequence"/>
</dbReference>
<name>A0AA86QL70_9EUKA</name>
<evidence type="ECO:0008006" key="5">
    <source>
        <dbReference type="Google" id="ProtNLM"/>
    </source>
</evidence>
<keyword evidence="1" id="KW-0472">Membrane</keyword>
<keyword evidence="1" id="KW-1133">Transmembrane helix</keyword>
<gene>
    <name evidence="2" type="ORF">HINF_LOCUS43462</name>
    <name evidence="3" type="ORF">HINF_LOCUS46785</name>
</gene>
<keyword evidence="1" id="KW-0812">Transmembrane</keyword>
<dbReference type="EMBL" id="CAXDID020000208">
    <property type="protein sequence ID" value="CAL6055941.1"/>
    <property type="molecule type" value="Genomic_DNA"/>
</dbReference>
<keyword evidence="4" id="KW-1185">Reference proteome</keyword>
<reference evidence="3 4" key="2">
    <citation type="submission" date="2024-07" db="EMBL/GenBank/DDBJ databases">
        <authorList>
            <person name="Akdeniz Z."/>
        </authorList>
    </citation>
    <scope>NUCLEOTIDE SEQUENCE [LARGE SCALE GENOMIC DNA]</scope>
</reference>
<evidence type="ECO:0000313" key="2">
    <source>
        <dbReference type="EMBL" id="CAI9955817.1"/>
    </source>
</evidence>
<evidence type="ECO:0000256" key="1">
    <source>
        <dbReference type="SAM" id="Phobius"/>
    </source>
</evidence>
<evidence type="ECO:0000313" key="3">
    <source>
        <dbReference type="EMBL" id="CAL6055941.1"/>
    </source>
</evidence>
<proteinExistence type="predicted"/>
<reference evidence="2" key="1">
    <citation type="submission" date="2023-06" db="EMBL/GenBank/DDBJ databases">
        <authorList>
            <person name="Kurt Z."/>
        </authorList>
    </citation>
    <scope>NUCLEOTIDE SEQUENCE</scope>
</reference>
<dbReference type="AlphaFoldDB" id="A0AA86QL70"/>
<dbReference type="EMBL" id="CATOUU010000868">
    <property type="protein sequence ID" value="CAI9955817.1"/>
    <property type="molecule type" value="Genomic_DNA"/>
</dbReference>
<protein>
    <recommendedName>
        <fullName evidence="5">Transmembrane protein</fullName>
    </recommendedName>
</protein>